<protein>
    <submittedName>
        <fullName evidence="2">Uncharacterized protein</fullName>
    </submittedName>
</protein>
<name>A0A843UJR5_COLES</name>
<feature type="region of interest" description="Disordered" evidence="1">
    <location>
        <begin position="1"/>
        <end position="33"/>
    </location>
</feature>
<comment type="caution">
    <text evidence="2">The sequence shown here is derived from an EMBL/GenBank/DDBJ whole genome shotgun (WGS) entry which is preliminary data.</text>
</comment>
<evidence type="ECO:0000256" key="1">
    <source>
        <dbReference type="SAM" id="MobiDB-lite"/>
    </source>
</evidence>
<reference evidence="2" key="1">
    <citation type="submission" date="2017-07" db="EMBL/GenBank/DDBJ databases">
        <title>Taro Niue Genome Assembly and Annotation.</title>
        <authorList>
            <person name="Atibalentja N."/>
            <person name="Keating K."/>
            <person name="Fields C.J."/>
        </authorList>
    </citation>
    <scope>NUCLEOTIDE SEQUENCE</scope>
    <source>
        <strain evidence="2">Niue_2</strain>
        <tissue evidence="2">Leaf</tissue>
    </source>
</reference>
<feature type="region of interest" description="Disordered" evidence="1">
    <location>
        <begin position="58"/>
        <end position="90"/>
    </location>
</feature>
<dbReference type="OrthoDB" id="1736743at2759"/>
<dbReference type="PANTHER" id="PTHR34191">
    <property type="entry name" value="LATE EMBRYOGENESIS ABUNDANT PROTEIN (LEA) FAMILY PROTEIN"/>
    <property type="match status" value="1"/>
</dbReference>
<dbReference type="AlphaFoldDB" id="A0A843UJR5"/>
<dbReference type="InterPro" id="IPR039624">
    <property type="entry name" value="LEA1/2/D7/KIN2"/>
</dbReference>
<dbReference type="PANTHER" id="PTHR34191:SF20">
    <property type="entry name" value="LATE EMBRYOGENESIS ABUNDANT PROTEIN (LEA) FAMILY PROTEIN"/>
    <property type="match status" value="1"/>
</dbReference>
<proteinExistence type="predicted"/>
<accession>A0A843UJR5</accession>
<dbReference type="Proteomes" id="UP000652761">
    <property type="component" value="Unassembled WGS sequence"/>
</dbReference>
<organism evidence="2 3">
    <name type="scientific">Colocasia esculenta</name>
    <name type="common">Wild taro</name>
    <name type="synonym">Arum esculentum</name>
    <dbReference type="NCBI Taxonomy" id="4460"/>
    <lineage>
        <taxon>Eukaryota</taxon>
        <taxon>Viridiplantae</taxon>
        <taxon>Streptophyta</taxon>
        <taxon>Embryophyta</taxon>
        <taxon>Tracheophyta</taxon>
        <taxon>Spermatophyta</taxon>
        <taxon>Magnoliopsida</taxon>
        <taxon>Liliopsida</taxon>
        <taxon>Araceae</taxon>
        <taxon>Aroideae</taxon>
        <taxon>Colocasieae</taxon>
        <taxon>Colocasia</taxon>
    </lineage>
</organism>
<dbReference type="EMBL" id="NMUH01000560">
    <property type="protein sequence ID" value="MQL81313.1"/>
    <property type="molecule type" value="Genomic_DNA"/>
</dbReference>
<evidence type="ECO:0000313" key="3">
    <source>
        <dbReference type="Proteomes" id="UP000652761"/>
    </source>
</evidence>
<keyword evidence="3" id="KW-1185">Reference proteome</keyword>
<gene>
    <name evidence="2" type="ORF">Taro_013772</name>
</gene>
<sequence>MADHSNPSLKAGELQGRAQVKKDEMISRATDAAHSCKQSCQESMQQAGGSLQQVGEQMKSMAQGSADAVKNAMSTGNNSSGARGGGSTGC</sequence>
<evidence type="ECO:0000313" key="2">
    <source>
        <dbReference type="EMBL" id="MQL81313.1"/>
    </source>
</evidence>
<dbReference type="SMR" id="A0A843UJR5"/>